<proteinExistence type="predicted"/>
<comment type="caution">
    <text evidence="1">The sequence shown here is derived from an EMBL/GenBank/DDBJ whole genome shotgun (WGS) entry which is preliminary data.</text>
</comment>
<dbReference type="EMBL" id="JAVYJV010000016">
    <property type="protein sequence ID" value="KAK4350860.1"/>
    <property type="molecule type" value="Genomic_DNA"/>
</dbReference>
<dbReference type="AlphaFoldDB" id="A0AAE1V7X7"/>
<name>A0AAE1V7X7_9SOLA</name>
<accession>A0AAE1V7X7</accession>
<organism evidence="1 2">
    <name type="scientific">Anisodus tanguticus</name>
    <dbReference type="NCBI Taxonomy" id="243964"/>
    <lineage>
        <taxon>Eukaryota</taxon>
        <taxon>Viridiplantae</taxon>
        <taxon>Streptophyta</taxon>
        <taxon>Embryophyta</taxon>
        <taxon>Tracheophyta</taxon>
        <taxon>Spermatophyta</taxon>
        <taxon>Magnoliopsida</taxon>
        <taxon>eudicotyledons</taxon>
        <taxon>Gunneridae</taxon>
        <taxon>Pentapetalae</taxon>
        <taxon>asterids</taxon>
        <taxon>lamiids</taxon>
        <taxon>Solanales</taxon>
        <taxon>Solanaceae</taxon>
        <taxon>Solanoideae</taxon>
        <taxon>Hyoscyameae</taxon>
        <taxon>Anisodus</taxon>
    </lineage>
</organism>
<evidence type="ECO:0000313" key="2">
    <source>
        <dbReference type="Proteomes" id="UP001291623"/>
    </source>
</evidence>
<dbReference type="Proteomes" id="UP001291623">
    <property type="component" value="Unassembled WGS sequence"/>
</dbReference>
<keyword evidence="2" id="KW-1185">Reference proteome</keyword>
<gene>
    <name evidence="1" type="ORF">RND71_030173</name>
</gene>
<evidence type="ECO:0000313" key="1">
    <source>
        <dbReference type="EMBL" id="KAK4350860.1"/>
    </source>
</evidence>
<reference evidence="1" key="1">
    <citation type="submission" date="2023-12" db="EMBL/GenBank/DDBJ databases">
        <title>Genome assembly of Anisodus tanguticus.</title>
        <authorList>
            <person name="Wang Y.-J."/>
        </authorList>
    </citation>
    <scope>NUCLEOTIDE SEQUENCE</scope>
    <source>
        <strain evidence="1">KB-2021</strain>
        <tissue evidence="1">Leaf</tissue>
    </source>
</reference>
<dbReference type="Gene3D" id="3.40.50.300">
    <property type="entry name" value="P-loop containing nucleotide triphosphate hydrolases"/>
    <property type="match status" value="1"/>
</dbReference>
<dbReference type="InterPro" id="IPR027417">
    <property type="entry name" value="P-loop_NTPase"/>
</dbReference>
<sequence>MELDVVSIVGMSGLGKTTLARKLVVPYNPYQHPSDAKEPRLCMYVHDDLVKQLVQSEYSLDKIPILTGLKEGESFAQCHTSLEFIAHPKFYARNQISLFPLLDNFRFIRVLNLLDIYLESSWATAIQAVSHLRYLAICTKEFDFQWVSHLLDLQTLRVMWKDSTKMRLKTSPAIWKI</sequence>
<protein>
    <submittedName>
        <fullName evidence="1">Uncharacterized protein</fullName>
    </submittedName>
</protein>